<dbReference type="SUPFAM" id="SSF51735">
    <property type="entry name" value="NAD(P)-binding Rossmann-fold domains"/>
    <property type="match status" value="1"/>
</dbReference>
<dbReference type="AlphaFoldDB" id="A0A5B0DWZ1"/>
<dbReference type="GO" id="GO:0051287">
    <property type="term" value="F:NAD binding"/>
    <property type="evidence" value="ECO:0007669"/>
    <property type="project" value="InterPro"/>
</dbReference>
<accession>A0A5B0DWZ1</accession>
<sequence>MSSAVVIAPGYACHQTEMAALAPFGVGVHVLEWANDRSRLLKGVAEAPILFVRDTAMDAGVIQACRQAKGIVRYGVGIDRIDLDQAREQGIKVVNIPDYGADIEVADHTLALYLAVQRRVVSGDTAVRQGVWGIAQASPIGRIGGQVLGLIGFGRIARAVRSRFAAFGVKDVIVHDPWLTPEAAKAAGVTQVSLGELARSAQIVSIHAPATDPDRPMIDRAFLAAMRPDAILLNTARGAHVDEVALTEILRAERIFGAGLDTLRQEPPTPDHPFLSLSNVVLSDHAGWYSEATVASLQGKAAAAAVTILSGQTPDNWVNP</sequence>
<dbReference type="PANTHER" id="PTHR43761">
    <property type="entry name" value="D-ISOMER SPECIFIC 2-HYDROXYACID DEHYDROGENASE FAMILY PROTEIN (AFU_ORTHOLOGUE AFUA_1G13630)"/>
    <property type="match status" value="1"/>
</dbReference>
<dbReference type="InterPro" id="IPR043322">
    <property type="entry name" value="CtBP"/>
</dbReference>
<dbReference type="Pfam" id="PF00389">
    <property type="entry name" value="2-Hacid_dh"/>
    <property type="match status" value="1"/>
</dbReference>
<feature type="domain" description="D-isomer specific 2-hydroxyacid dehydrogenase catalytic" evidence="5">
    <location>
        <begin position="27"/>
        <end position="319"/>
    </location>
</feature>
<dbReference type="InterPro" id="IPR006139">
    <property type="entry name" value="D-isomer_2_OHA_DH_cat_dom"/>
</dbReference>
<keyword evidence="2 4" id="KW-0560">Oxidoreductase</keyword>
<gene>
    <name evidence="7" type="ORF">FPY71_11020</name>
</gene>
<feature type="domain" description="D-isomer specific 2-hydroxyacid dehydrogenase NAD-binding" evidence="6">
    <location>
        <begin position="110"/>
        <end position="287"/>
    </location>
</feature>
<dbReference type="Proteomes" id="UP000324738">
    <property type="component" value="Unassembled WGS sequence"/>
</dbReference>
<dbReference type="GO" id="GO:0016616">
    <property type="term" value="F:oxidoreductase activity, acting on the CH-OH group of donors, NAD or NADP as acceptor"/>
    <property type="evidence" value="ECO:0007669"/>
    <property type="project" value="InterPro"/>
</dbReference>
<reference evidence="7 8" key="1">
    <citation type="submission" date="2019-08" db="EMBL/GenBank/DDBJ databases">
        <title>Aureimonas fodiniaquatilis sp. nov., isolated from a coal mine wastewater.</title>
        <authorList>
            <person name="Kim W."/>
        </authorList>
    </citation>
    <scope>NUCLEOTIDE SEQUENCE [LARGE SCALE GENOMIC DNA]</scope>
    <source>
        <strain evidence="7 8">CAU 1482</strain>
    </source>
</reference>
<keyword evidence="8" id="KW-1185">Reference proteome</keyword>
<organism evidence="7 8">
    <name type="scientific">Aureimonas fodinaquatilis</name>
    <dbReference type="NCBI Taxonomy" id="2565783"/>
    <lineage>
        <taxon>Bacteria</taxon>
        <taxon>Pseudomonadati</taxon>
        <taxon>Pseudomonadota</taxon>
        <taxon>Alphaproteobacteria</taxon>
        <taxon>Hyphomicrobiales</taxon>
        <taxon>Aurantimonadaceae</taxon>
        <taxon>Aureimonas</taxon>
    </lineage>
</organism>
<proteinExistence type="inferred from homology"/>
<dbReference type="Gene3D" id="3.40.50.720">
    <property type="entry name" value="NAD(P)-binding Rossmann-like Domain"/>
    <property type="match status" value="2"/>
</dbReference>
<evidence type="ECO:0000313" key="8">
    <source>
        <dbReference type="Proteomes" id="UP000324738"/>
    </source>
</evidence>
<dbReference type="EMBL" id="VTWH01000002">
    <property type="protein sequence ID" value="KAA0970983.1"/>
    <property type="molecule type" value="Genomic_DNA"/>
</dbReference>
<dbReference type="RefSeq" id="WP_149300291.1">
    <property type="nucleotide sequence ID" value="NZ_VTWH01000002.1"/>
</dbReference>
<name>A0A5B0DWZ1_9HYPH</name>
<dbReference type="InterPro" id="IPR006140">
    <property type="entry name" value="D-isomer_DH_NAD-bd"/>
</dbReference>
<comment type="similarity">
    <text evidence="1 4">Belongs to the D-isomer specific 2-hydroxyacid dehydrogenase family.</text>
</comment>
<dbReference type="OrthoDB" id="9793626at2"/>
<evidence type="ECO:0000259" key="5">
    <source>
        <dbReference type="Pfam" id="PF00389"/>
    </source>
</evidence>
<dbReference type="PANTHER" id="PTHR43761:SF1">
    <property type="entry name" value="D-ISOMER SPECIFIC 2-HYDROXYACID DEHYDROGENASE CATALYTIC DOMAIN-CONTAINING PROTEIN-RELATED"/>
    <property type="match status" value="1"/>
</dbReference>
<dbReference type="InterPro" id="IPR050418">
    <property type="entry name" value="D-iso_2-hydroxyacid_DH_PdxB"/>
</dbReference>
<evidence type="ECO:0000256" key="1">
    <source>
        <dbReference type="ARBA" id="ARBA00005854"/>
    </source>
</evidence>
<dbReference type="SUPFAM" id="SSF52283">
    <property type="entry name" value="Formate/glycerate dehydrogenase catalytic domain-like"/>
    <property type="match status" value="1"/>
</dbReference>
<evidence type="ECO:0000256" key="4">
    <source>
        <dbReference type="RuleBase" id="RU003719"/>
    </source>
</evidence>
<dbReference type="PROSITE" id="PS00671">
    <property type="entry name" value="D_2_HYDROXYACID_DH_3"/>
    <property type="match status" value="1"/>
</dbReference>
<comment type="caution">
    <text evidence="7">The sequence shown here is derived from an EMBL/GenBank/DDBJ whole genome shotgun (WGS) entry which is preliminary data.</text>
</comment>
<dbReference type="InterPro" id="IPR029753">
    <property type="entry name" value="D-isomer_DH_CS"/>
</dbReference>
<evidence type="ECO:0000256" key="2">
    <source>
        <dbReference type="ARBA" id="ARBA00023002"/>
    </source>
</evidence>
<dbReference type="GO" id="GO:0003714">
    <property type="term" value="F:transcription corepressor activity"/>
    <property type="evidence" value="ECO:0007669"/>
    <property type="project" value="InterPro"/>
</dbReference>
<protein>
    <submittedName>
        <fullName evidence="7">C-terminal binding protein</fullName>
    </submittedName>
</protein>
<evidence type="ECO:0000256" key="3">
    <source>
        <dbReference type="ARBA" id="ARBA00023027"/>
    </source>
</evidence>
<evidence type="ECO:0000259" key="6">
    <source>
        <dbReference type="Pfam" id="PF02826"/>
    </source>
</evidence>
<evidence type="ECO:0000313" key="7">
    <source>
        <dbReference type="EMBL" id="KAA0970983.1"/>
    </source>
</evidence>
<dbReference type="CDD" id="cd05299">
    <property type="entry name" value="CtBP_dh"/>
    <property type="match status" value="1"/>
</dbReference>
<keyword evidence="3" id="KW-0520">NAD</keyword>
<dbReference type="Pfam" id="PF02826">
    <property type="entry name" value="2-Hacid_dh_C"/>
    <property type="match status" value="1"/>
</dbReference>
<dbReference type="InterPro" id="IPR036291">
    <property type="entry name" value="NAD(P)-bd_dom_sf"/>
</dbReference>